<dbReference type="OrthoDB" id="4822080at2759"/>
<dbReference type="Proteomes" id="UP000050424">
    <property type="component" value="Unassembled WGS sequence"/>
</dbReference>
<sequence length="234" mass="25137">MPIIKAIALLAGLACMGINAGPCSLDPSPTTPEATTTTAALPPDTTCNMEGRRQGLSGLKPLGAYYGAASATECFQICSDEQHAARCVSFTYTPSSQACVFWDIPVRVGGQAVPGTGVFYWDIACWANEPTSTATATPSAPTECLPSDAICEKTGTYPDYDEFATYRGAESAAQCWDICSGAHYAARCKSFLYGTYTEACFFYDVPASDVWTPIVEENFIYYWDKLCWANTGPC</sequence>
<comment type="caution">
    <text evidence="3">The sequence shown here is derived from an EMBL/GenBank/DDBJ whole genome shotgun (WGS) entry which is preliminary data.</text>
</comment>
<name>A0A0P7BBW4_9HYPO</name>
<protein>
    <recommendedName>
        <fullName evidence="2">Apple domain-containing protein</fullName>
    </recommendedName>
</protein>
<dbReference type="AlphaFoldDB" id="A0A0P7BBW4"/>
<feature type="domain" description="Apple" evidence="2">
    <location>
        <begin position="47"/>
        <end position="125"/>
    </location>
</feature>
<dbReference type="SUPFAM" id="SSF57414">
    <property type="entry name" value="Hairpin loop containing domain-like"/>
    <property type="match status" value="2"/>
</dbReference>
<organism evidence="3 4">
    <name type="scientific">Neonectria ditissima</name>
    <dbReference type="NCBI Taxonomy" id="78410"/>
    <lineage>
        <taxon>Eukaryota</taxon>
        <taxon>Fungi</taxon>
        <taxon>Dikarya</taxon>
        <taxon>Ascomycota</taxon>
        <taxon>Pezizomycotina</taxon>
        <taxon>Sordariomycetes</taxon>
        <taxon>Hypocreomycetidae</taxon>
        <taxon>Hypocreales</taxon>
        <taxon>Nectriaceae</taxon>
        <taxon>Neonectria</taxon>
    </lineage>
</organism>
<feature type="signal peptide" evidence="1">
    <location>
        <begin position="1"/>
        <end position="20"/>
    </location>
</feature>
<gene>
    <name evidence="3" type="ORF">AK830_g8252</name>
</gene>
<dbReference type="PROSITE" id="PS50948">
    <property type="entry name" value="PAN"/>
    <property type="match status" value="2"/>
</dbReference>
<evidence type="ECO:0000313" key="4">
    <source>
        <dbReference type="Proteomes" id="UP000050424"/>
    </source>
</evidence>
<feature type="chain" id="PRO_5006135639" description="Apple domain-containing protein" evidence="1">
    <location>
        <begin position="21"/>
        <end position="234"/>
    </location>
</feature>
<feature type="domain" description="Apple" evidence="2">
    <location>
        <begin position="151"/>
        <end position="227"/>
    </location>
</feature>
<dbReference type="Pfam" id="PF00024">
    <property type="entry name" value="PAN_1"/>
    <property type="match status" value="1"/>
</dbReference>
<dbReference type="EMBL" id="LKCW01000137">
    <property type="protein sequence ID" value="KPM38338.1"/>
    <property type="molecule type" value="Genomic_DNA"/>
</dbReference>
<accession>A0A0P7BBW4</accession>
<reference evidence="3 4" key="1">
    <citation type="submission" date="2015-09" db="EMBL/GenBank/DDBJ databases">
        <title>Draft genome of a European isolate of the apple canker pathogen Neonectria ditissima.</title>
        <authorList>
            <person name="Gomez-Cortecero A."/>
            <person name="Harrison R.J."/>
            <person name="Armitage A.D."/>
        </authorList>
    </citation>
    <scope>NUCLEOTIDE SEQUENCE [LARGE SCALE GENOMIC DNA]</scope>
    <source>
        <strain evidence="3 4">R09/05</strain>
    </source>
</reference>
<dbReference type="InterPro" id="IPR003609">
    <property type="entry name" value="Pan_app"/>
</dbReference>
<proteinExistence type="predicted"/>
<evidence type="ECO:0000256" key="1">
    <source>
        <dbReference type="SAM" id="SignalP"/>
    </source>
</evidence>
<keyword evidence="1" id="KW-0732">Signal</keyword>
<evidence type="ECO:0000259" key="2">
    <source>
        <dbReference type="PROSITE" id="PS50948"/>
    </source>
</evidence>
<keyword evidence="4" id="KW-1185">Reference proteome</keyword>
<evidence type="ECO:0000313" key="3">
    <source>
        <dbReference type="EMBL" id="KPM38338.1"/>
    </source>
</evidence>